<name>A0A6V8NCS4_9BACT</name>
<dbReference type="PANTHER" id="PTHR45586">
    <property type="entry name" value="TPR REPEAT-CONTAINING PROTEIN PA4667"/>
    <property type="match status" value="1"/>
</dbReference>
<evidence type="ECO:0000313" key="7">
    <source>
        <dbReference type="Proteomes" id="UP000587586"/>
    </source>
</evidence>
<dbReference type="AlphaFoldDB" id="A0A6V8NCS4"/>
<protein>
    <recommendedName>
        <fullName evidence="8">Tetratricopeptide repeat protein</fullName>
    </recommendedName>
</protein>
<evidence type="ECO:0000256" key="1">
    <source>
        <dbReference type="ARBA" id="ARBA00022737"/>
    </source>
</evidence>
<dbReference type="SUPFAM" id="SSF48452">
    <property type="entry name" value="TPR-like"/>
    <property type="match status" value="2"/>
</dbReference>
<feature type="repeat" description="TPR" evidence="3">
    <location>
        <begin position="554"/>
        <end position="587"/>
    </location>
</feature>
<dbReference type="RefSeq" id="WP_183362856.1">
    <property type="nucleotide sequence ID" value="NZ_BLXZ01000009.1"/>
</dbReference>
<comment type="caution">
    <text evidence="6">The sequence shown here is derived from an EMBL/GenBank/DDBJ whole genome shotgun (WGS) entry which is preliminary data.</text>
</comment>
<evidence type="ECO:0000256" key="5">
    <source>
        <dbReference type="SAM" id="MobiDB-lite"/>
    </source>
</evidence>
<organism evidence="6 7">
    <name type="scientific">Geomonas limicola</name>
    <dbReference type="NCBI Taxonomy" id="2740186"/>
    <lineage>
        <taxon>Bacteria</taxon>
        <taxon>Pseudomonadati</taxon>
        <taxon>Thermodesulfobacteriota</taxon>
        <taxon>Desulfuromonadia</taxon>
        <taxon>Geobacterales</taxon>
        <taxon>Geobacteraceae</taxon>
        <taxon>Geomonas</taxon>
    </lineage>
</organism>
<evidence type="ECO:0000313" key="6">
    <source>
        <dbReference type="EMBL" id="GFO70230.1"/>
    </source>
</evidence>
<dbReference type="SMART" id="SM00028">
    <property type="entry name" value="TPR"/>
    <property type="match status" value="5"/>
</dbReference>
<dbReference type="Proteomes" id="UP000587586">
    <property type="component" value="Unassembled WGS sequence"/>
</dbReference>
<feature type="compositionally biased region" description="Low complexity" evidence="5">
    <location>
        <begin position="244"/>
        <end position="264"/>
    </location>
</feature>
<feature type="compositionally biased region" description="Low complexity" evidence="5">
    <location>
        <begin position="310"/>
        <end position="321"/>
    </location>
</feature>
<feature type="region of interest" description="Disordered" evidence="5">
    <location>
        <begin position="232"/>
        <end position="264"/>
    </location>
</feature>
<feature type="region of interest" description="Disordered" evidence="5">
    <location>
        <begin position="309"/>
        <end position="344"/>
    </location>
</feature>
<dbReference type="InterPro" id="IPR011990">
    <property type="entry name" value="TPR-like_helical_dom_sf"/>
</dbReference>
<feature type="coiled-coil region" evidence="4">
    <location>
        <begin position="381"/>
        <end position="431"/>
    </location>
</feature>
<dbReference type="EMBL" id="BLXZ01000009">
    <property type="protein sequence ID" value="GFO70230.1"/>
    <property type="molecule type" value="Genomic_DNA"/>
</dbReference>
<accession>A0A6V8NCS4</accession>
<dbReference type="PANTHER" id="PTHR45586:SF1">
    <property type="entry name" value="LIPOPOLYSACCHARIDE ASSEMBLY PROTEIN B"/>
    <property type="match status" value="1"/>
</dbReference>
<evidence type="ECO:0000256" key="4">
    <source>
        <dbReference type="SAM" id="Coils"/>
    </source>
</evidence>
<dbReference type="Pfam" id="PF13432">
    <property type="entry name" value="TPR_16"/>
    <property type="match status" value="2"/>
</dbReference>
<dbReference type="InterPro" id="IPR019734">
    <property type="entry name" value="TPR_rpt"/>
</dbReference>
<reference evidence="7" key="1">
    <citation type="submission" date="2020-06" db="EMBL/GenBank/DDBJ databases">
        <title>Draft genomic sequecing of Geomonas sp. Red745.</title>
        <authorList>
            <person name="Itoh H."/>
            <person name="Xu Z.X."/>
            <person name="Ushijima N."/>
            <person name="Masuda Y."/>
            <person name="Shiratori Y."/>
            <person name="Senoo K."/>
        </authorList>
    </citation>
    <scope>NUCLEOTIDE SEQUENCE [LARGE SCALE GENOMIC DNA]</scope>
    <source>
        <strain evidence="7">Red745</strain>
    </source>
</reference>
<sequence>MASKKDKILESAQRFVLKGQIDKAIKDYQQVVVLDPKEIRHRQRLAELLVRDNRKDEAIVQYEDIARHYAENSYYLKAIAVYKQIQRLVPESTDVALHLAELNAKQGLTGNALAEFGQVATQFEKEGDLKGAVKVLDRMLLVDGVTPATRLKLAELLYSTGDRERAYQEFESYAAQLTKGADRAALARVTERIAELFPERQASPAPVGTPPADAPVREAATGLDLPSTPFEAVAEFPGVPGDTPAPWETPELEPAAPASSAQEPLPWESHGELELDMSDPLEAAPPPVPEIDLPLDFSLSLESDEHNPFAAQAPTEPATAELPSFDDLPSFGTLPEAPAAHGTGEEPEMLELDWPEEIDLSLELEVGNDADAARTAELAAAAEASRAAKAAEQARAAAAEEAEAARLAEEAKAAEEKRLAEEAKAAEAARLAEETRLAEIARAAEAARVAEEARAAEARISSGWQEIFPEALAPGASLDLDELESHYDLGIAYKEMGKLAGAIKEFALAAGNERRRLDCLILQSICYREMGNLDQARELLQRGLALELGDTERTSLRYELAFLLESTGKLEEALELYRQVLQANPAFHEVAERIGALAGEEGLDIIELEPEEEEELVP</sequence>
<keyword evidence="4" id="KW-0175">Coiled coil</keyword>
<evidence type="ECO:0008006" key="8">
    <source>
        <dbReference type="Google" id="ProtNLM"/>
    </source>
</evidence>
<keyword evidence="7" id="KW-1185">Reference proteome</keyword>
<keyword evidence="2 3" id="KW-0802">TPR repeat</keyword>
<dbReference type="PROSITE" id="PS50005">
    <property type="entry name" value="TPR"/>
    <property type="match status" value="2"/>
</dbReference>
<proteinExistence type="predicted"/>
<gene>
    <name evidence="6" type="ORF">GMLC_38090</name>
</gene>
<evidence type="ECO:0000256" key="3">
    <source>
        <dbReference type="PROSITE-ProRule" id="PRU00339"/>
    </source>
</evidence>
<feature type="repeat" description="TPR" evidence="3">
    <location>
        <begin position="5"/>
        <end position="38"/>
    </location>
</feature>
<keyword evidence="1" id="KW-0677">Repeat</keyword>
<evidence type="ECO:0000256" key="2">
    <source>
        <dbReference type="ARBA" id="ARBA00022803"/>
    </source>
</evidence>
<dbReference type="Gene3D" id="1.25.40.10">
    <property type="entry name" value="Tetratricopeptide repeat domain"/>
    <property type="match status" value="2"/>
</dbReference>
<feature type="region of interest" description="Disordered" evidence="5">
    <location>
        <begin position="197"/>
        <end position="217"/>
    </location>
</feature>
<dbReference type="InterPro" id="IPR051012">
    <property type="entry name" value="CellSynth/LPSAsmb/PSIAsmb"/>
</dbReference>